<dbReference type="Pfam" id="PF05180">
    <property type="entry name" value="zf-DNL"/>
    <property type="match status" value="1"/>
</dbReference>
<dbReference type="GO" id="GO:0008270">
    <property type="term" value="F:zinc ion binding"/>
    <property type="evidence" value="ECO:0007669"/>
    <property type="project" value="UniProtKB-KW"/>
</dbReference>
<dbReference type="GO" id="GO:0005739">
    <property type="term" value="C:mitochondrion"/>
    <property type="evidence" value="ECO:0007669"/>
    <property type="project" value="TreeGrafter"/>
</dbReference>
<feature type="region of interest" description="Disordered" evidence="5">
    <location>
        <begin position="170"/>
        <end position="202"/>
    </location>
</feature>
<keyword evidence="8" id="KW-1185">Reference proteome</keyword>
<gene>
    <name evidence="7" type="ORF">RCO7_05981</name>
</gene>
<dbReference type="GO" id="GO:0051087">
    <property type="term" value="F:protein-folding chaperone binding"/>
    <property type="evidence" value="ECO:0007669"/>
    <property type="project" value="TreeGrafter"/>
</dbReference>
<feature type="compositionally biased region" description="Basic and acidic residues" evidence="5">
    <location>
        <begin position="184"/>
        <end position="202"/>
    </location>
</feature>
<evidence type="ECO:0000256" key="2">
    <source>
        <dbReference type="ARBA" id="ARBA00022771"/>
    </source>
</evidence>
<dbReference type="InterPro" id="IPR007853">
    <property type="entry name" value="Znf_DNL-typ"/>
</dbReference>
<dbReference type="InterPro" id="IPR024158">
    <property type="entry name" value="Mt_import_TIM15"/>
</dbReference>
<evidence type="ECO:0000256" key="5">
    <source>
        <dbReference type="SAM" id="MobiDB-lite"/>
    </source>
</evidence>
<dbReference type="STRING" id="914237.A0A1E1KXD4"/>
<keyword evidence="3" id="KW-0862">Zinc</keyword>
<feature type="domain" description="DNL-type" evidence="6">
    <location>
        <begin position="91"/>
        <end position="186"/>
    </location>
</feature>
<dbReference type="GO" id="GO:0050821">
    <property type="term" value="P:protein stabilization"/>
    <property type="evidence" value="ECO:0007669"/>
    <property type="project" value="TreeGrafter"/>
</dbReference>
<dbReference type="AlphaFoldDB" id="A0A1E1KXD4"/>
<dbReference type="PROSITE" id="PS51501">
    <property type="entry name" value="ZF_DNL"/>
    <property type="match status" value="1"/>
</dbReference>
<accession>A0A1E1KXD4</accession>
<dbReference type="Proteomes" id="UP000178129">
    <property type="component" value="Unassembled WGS sequence"/>
</dbReference>
<dbReference type="PANTHER" id="PTHR20922">
    <property type="entry name" value="DNL-TYPE ZINC FINGER PROTEIN"/>
    <property type="match status" value="1"/>
</dbReference>
<feature type="region of interest" description="Disordered" evidence="5">
    <location>
        <begin position="1"/>
        <end position="96"/>
    </location>
</feature>
<comment type="caution">
    <text evidence="7">The sequence shown here is derived from an EMBL/GenBank/DDBJ whole genome shotgun (WGS) entry which is preliminary data.</text>
</comment>
<dbReference type="InParanoid" id="A0A1E1KXD4"/>
<organism evidence="7 8">
    <name type="scientific">Rhynchosporium graminicola</name>
    <dbReference type="NCBI Taxonomy" id="2792576"/>
    <lineage>
        <taxon>Eukaryota</taxon>
        <taxon>Fungi</taxon>
        <taxon>Dikarya</taxon>
        <taxon>Ascomycota</taxon>
        <taxon>Pezizomycotina</taxon>
        <taxon>Leotiomycetes</taxon>
        <taxon>Helotiales</taxon>
        <taxon>Ploettnerulaceae</taxon>
        <taxon>Rhynchosporium</taxon>
    </lineage>
</organism>
<keyword evidence="1" id="KW-0479">Metal-binding</keyword>
<keyword evidence="2 4" id="KW-0863">Zinc-finger</keyword>
<dbReference type="PANTHER" id="PTHR20922:SF13">
    <property type="entry name" value="DNL-TYPE ZINC FINGER PROTEIN"/>
    <property type="match status" value="1"/>
</dbReference>
<dbReference type="GO" id="GO:0030150">
    <property type="term" value="P:protein import into mitochondrial matrix"/>
    <property type="evidence" value="ECO:0007669"/>
    <property type="project" value="TreeGrafter"/>
</dbReference>
<dbReference type="GO" id="GO:0006457">
    <property type="term" value="P:protein folding"/>
    <property type="evidence" value="ECO:0007669"/>
    <property type="project" value="TreeGrafter"/>
</dbReference>
<evidence type="ECO:0000256" key="1">
    <source>
        <dbReference type="ARBA" id="ARBA00022723"/>
    </source>
</evidence>
<evidence type="ECO:0000259" key="6">
    <source>
        <dbReference type="PROSITE" id="PS51501"/>
    </source>
</evidence>
<feature type="compositionally biased region" description="Low complexity" evidence="5">
    <location>
        <begin position="59"/>
        <end position="68"/>
    </location>
</feature>
<reference evidence="8" key="1">
    <citation type="submission" date="2016-03" db="EMBL/GenBank/DDBJ databases">
        <authorList>
            <person name="Ploux O."/>
        </authorList>
    </citation>
    <scope>NUCLEOTIDE SEQUENCE [LARGE SCALE GENOMIC DNA]</scope>
    <source>
        <strain evidence="8">UK7</strain>
    </source>
</reference>
<feature type="compositionally biased region" description="Polar residues" evidence="5">
    <location>
        <begin position="1"/>
        <end position="17"/>
    </location>
</feature>
<name>A0A1E1KXD4_9HELO</name>
<dbReference type="EMBL" id="FJUW01000026">
    <property type="protein sequence ID" value="CZT02883.1"/>
    <property type="molecule type" value="Genomic_DNA"/>
</dbReference>
<evidence type="ECO:0000256" key="4">
    <source>
        <dbReference type="PROSITE-ProRule" id="PRU00834"/>
    </source>
</evidence>
<evidence type="ECO:0000256" key="3">
    <source>
        <dbReference type="ARBA" id="ARBA00022833"/>
    </source>
</evidence>
<sequence length="202" mass="22816">MSPLQTTLSALRSTARISQRRSCSSSCSQFRSNQLYTRPQHKPQPRYPPFSFSTLKYHSTTTSTPSTSRPLTDRISPAQSHKPHAPKPPTPERPEYEMTFTCTPCSTRSTHRISKQGYHKGSVLVTCPDCKNRHVISDHLNIFGDKKFTIEDVMRDQGQLVKKGTLSEDGDFEFWADGTTTPRAKSESDSGSKETDEYEPRT</sequence>
<protein>
    <submittedName>
        <fullName evidence="7">Related to ZIM17 ZInc finger Motif protein, localized to the mitochondria</fullName>
    </submittedName>
</protein>
<feature type="compositionally biased region" description="Low complexity" evidence="5">
    <location>
        <begin position="20"/>
        <end position="32"/>
    </location>
</feature>
<evidence type="ECO:0000313" key="8">
    <source>
        <dbReference type="Proteomes" id="UP000178129"/>
    </source>
</evidence>
<proteinExistence type="predicted"/>
<evidence type="ECO:0000313" key="7">
    <source>
        <dbReference type="EMBL" id="CZT02883.1"/>
    </source>
</evidence>